<feature type="compositionally biased region" description="Basic and acidic residues" evidence="1">
    <location>
        <begin position="324"/>
        <end position="337"/>
    </location>
</feature>
<gene>
    <name evidence="2" type="ORF">H6P81_020823</name>
</gene>
<feature type="region of interest" description="Disordered" evidence="1">
    <location>
        <begin position="508"/>
        <end position="540"/>
    </location>
</feature>
<dbReference type="Proteomes" id="UP000825729">
    <property type="component" value="Unassembled WGS sequence"/>
</dbReference>
<feature type="compositionally biased region" description="Polar residues" evidence="1">
    <location>
        <begin position="522"/>
        <end position="540"/>
    </location>
</feature>
<organism evidence="2 3">
    <name type="scientific">Aristolochia fimbriata</name>
    <name type="common">White veined hardy Dutchman's pipe vine</name>
    <dbReference type="NCBI Taxonomy" id="158543"/>
    <lineage>
        <taxon>Eukaryota</taxon>
        <taxon>Viridiplantae</taxon>
        <taxon>Streptophyta</taxon>
        <taxon>Embryophyta</taxon>
        <taxon>Tracheophyta</taxon>
        <taxon>Spermatophyta</taxon>
        <taxon>Magnoliopsida</taxon>
        <taxon>Magnoliidae</taxon>
        <taxon>Piperales</taxon>
        <taxon>Aristolochiaceae</taxon>
        <taxon>Aristolochia</taxon>
    </lineage>
</organism>
<dbReference type="EMBL" id="JAINDJ010000008">
    <property type="protein sequence ID" value="KAG9440658.1"/>
    <property type="molecule type" value="Genomic_DNA"/>
</dbReference>
<name>A0AAV7DZR7_ARIFI</name>
<feature type="region of interest" description="Disordered" evidence="1">
    <location>
        <begin position="305"/>
        <end position="365"/>
    </location>
</feature>
<feature type="compositionally biased region" description="Polar residues" evidence="1">
    <location>
        <begin position="338"/>
        <end position="348"/>
    </location>
</feature>
<evidence type="ECO:0000313" key="2">
    <source>
        <dbReference type="EMBL" id="KAG9440658.1"/>
    </source>
</evidence>
<feature type="region of interest" description="Disordered" evidence="1">
    <location>
        <begin position="236"/>
        <end position="292"/>
    </location>
</feature>
<accession>A0AAV7DZR7</accession>
<reference evidence="2 3" key="1">
    <citation type="submission" date="2021-07" db="EMBL/GenBank/DDBJ databases">
        <title>The Aristolochia fimbriata genome: insights into angiosperm evolution, floral development and chemical biosynthesis.</title>
        <authorList>
            <person name="Jiao Y."/>
        </authorList>
    </citation>
    <scope>NUCLEOTIDE SEQUENCE [LARGE SCALE GENOMIC DNA]</scope>
    <source>
        <strain evidence="2">IBCAS-2021</strain>
        <tissue evidence="2">Leaf</tissue>
    </source>
</reference>
<dbReference type="PANTHER" id="PTHR37241">
    <property type="entry name" value="NEUROFILAMENT HEAVY PROTEIN"/>
    <property type="match status" value="1"/>
</dbReference>
<feature type="compositionally biased region" description="Polar residues" evidence="1">
    <location>
        <begin position="275"/>
        <end position="286"/>
    </location>
</feature>
<sequence length="650" mass="72073">MEEPRTVSRSDKTFDGDDEFYERIEAPKFVDFTVPDQYIPDDRAWFCSRLGCNQEHTEDMDPDTIYKNFVLRVMAARSPNVKLRKALSKNRTSQLSKCPLSAPPKSSRMPRLAVMASISQKIGENKVKVPLVSRFKPTPSNAKVKQSILVTKALTTPRNKRPPMNPEPFRSTRKPDSSTMKLNNSQVVKALVFGSPKKADKETLDGNDIPIKAVGTEMKKLKRGSQRKYVPSRYATSLNLSKPQSKPHGVRSNKTQDCKPDRKGKKKEDAGLQKKCQTVQNGTKKGSSGEKMNDRTVKCCRMEENKEQMPVEKACTSKAGSPKRNVDENNSEEKHPTLETNHGTVANTESRKSHGEGSTAGNASIGVTFPEEQGLLPSSKEFVITEPVENSKILQKKRESPRVAAEQKETMEVADKENTSAFDNNRDLNLNIITEVKKTTQKGVLGTQKKVLKEGASACMASDTNYKKTKPTNPKPFRLRTDERGILKEANSEKRKLRLAAREGEQTLTSKLCKHRGGQSEGTGSQSVNCQGQPSEGNQISSHRITKKMAVLKSLRGDDGRKATRVDKKVKLEGKELVSQKLKHTPSCSRGRLGSITESATISKPHKTTEGAGKSRSISRGKRPSTVPKEPNFHQIHVPKSCTKKSVPAT</sequence>
<dbReference type="AlphaFoldDB" id="A0AAV7DZR7"/>
<feature type="compositionally biased region" description="Basic and acidic residues" evidence="1">
    <location>
        <begin position="254"/>
        <end position="272"/>
    </location>
</feature>
<feature type="region of interest" description="Disordered" evidence="1">
    <location>
        <begin position="156"/>
        <end position="179"/>
    </location>
</feature>
<feature type="region of interest" description="Disordered" evidence="1">
    <location>
        <begin position="86"/>
        <end position="109"/>
    </location>
</feature>
<protein>
    <submittedName>
        <fullName evidence="2">Uncharacterized protein</fullName>
    </submittedName>
</protein>
<evidence type="ECO:0000313" key="3">
    <source>
        <dbReference type="Proteomes" id="UP000825729"/>
    </source>
</evidence>
<dbReference type="PANTHER" id="PTHR37241:SF1">
    <property type="entry name" value="NEUROFILAMENT HEAVY PROTEIN"/>
    <property type="match status" value="1"/>
</dbReference>
<proteinExistence type="predicted"/>
<feature type="region of interest" description="Disordered" evidence="1">
    <location>
        <begin position="577"/>
        <end position="650"/>
    </location>
</feature>
<evidence type="ECO:0000256" key="1">
    <source>
        <dbReference type="SAM" id="MobiDB-lite"/>
    </source>
</evidence>
<keyword evidence="3" id="KW-1185">Reference proteome</keyword>
<comment type="caution">
    <text evidence="2">The sequence shown here is derived from an EMBL/GenBank/DDBJ whole genome shotgun (WGS) entry which is preliminary data.</text>
</comment>